<dbReference type="GO" id="GO:0046872">
    <property type="term" value="F:metal ion binding"/>
    <property type="evidence" value="ECO:0007669"/>
    <property type="project" value="UniProtKB-KW"/>
</dbReference>
<accession>A0A418PU96</accession>
<dbReference type="EMBL" id="QXML01000002">
    <property type="protein sequence ID" value="RIW17141.1"/>
    <property type="molecule type" value="Genomic_DNA"/>
</dbReference>
<dbReference type="PROSITE" id="PS51007">
    <property type="entry name" value="CYTC"/>
    <property type="match status" value="1"/>
</dbReference>
<evidence type="ECO:0000313" key="7">
    <source>
        <dbReference type="Proteomes" id="UP000283522"/>
    </source>
</evidence>
<dbReference type="GO" id="GO:0020037">
    <property type="term" value="F:heme binding"/>
    <property type="evidence" value="ECO:0007669"/>
    <property type="project" value="InterPro"/>
</dbReference>
<dbReference type="AlphaFoldDB" id="A0A418PU96"/>
<comment type="caution">
    <text evidence="6">The sequence shown here is derived from an EMBL/GenBank/DDBJ whole genome shotgun (WGS) entry which is preliminary data.</text>
</comment>
<dbReference type="InterPro" id="IPR051459">
    <property type="entry name" value="Cytochrome_c-type_DH"/>
</dbReference>
<protein>
    <submittedName>
        <fullName evidence="6">Cytochrome c</fullName>
    </submittedName>
</protein>
<organism evidence="6 7">
    <name type="scientific">Algoriphagus lacus</name>
    <dbReference type="NCBI Taxonomy" id="2056311"/>
    <lineage>
        <taxon>Bacteria</taxon>
        <taxon>Pseudomonadati</taxon>
        <taxon>Bacteroidota</taxon>
        <taxon>Cytophagia</taxon>
        <taxon>Cytophagales</taxon>
        <taxon>Cyclobacteriaceae</taxon>
        <taxon>Algoriphagus</taxon>
    </lineage>
</organism>
<keyword evidence="1 4" id="KW-0349">Heme</keyword>
<dbReference type="OrthoDB" id="9811395at2"/>
<evidence type="ECO:0000256" key="2">
    <source>
        <dbReference type="ARBA" id="ARBA00022723"/>
    </source>
</evidence>
<feature type="domain" description="Cytochrome c" evidence="5">
    <location>
        <begin position="37"/>
        <end position="126"/>
    </location>
</feature>
<dbReference type="InterPro" id="IPR009056">
    <property type="entry name" value="Cyt_c-like_dom"/>
</dbReference>
<keyword evidence="3 4" id="KW-0408">Iron</keyword>
<reference evidence="6 7" key="1">
    <citation type="submission" date="2018-09" db="EMBL/GenBank/DDBJ databases">
        <authorList>
            <person name="Wang X."/>
            <person name="Du Z."/>
        </authorList>
    </citation>
    <scope>NUCLEOTIDE SEQUENCE [LARGE SCALE GENOMIC DNA]</scope>
    <source>
        <strain evidence="6 7">N3</strain>
    </source>
</reference>
<dbReference type="GO" id="GO:0009055">
    <property type="term" value="F:electron transfer activity"/>
    <property type="evidence" value="ECO:0007669"/>
    <property type="project" value="InterPro"/>
</dbReference>
<dbReference type="RefSeq" id="WP_119476579.1">
    <property type="nucleotide sequence ID" value="NZ_QXML01000002.1"/>
</dbReference>
<evidence type="ECO:0000259" key="5">
    <source>
        <dbReference type="PROSITE" id="PS51007"/>
    </source>
</evidence>
<dbReference type="Pfam" id="PF00034">
    <property type="entry name" value="Cytochrom_C"/>
    <property type="match status" value="1"/>
</dbReference>
<dbReference type="InterPro" id="IPR036909">
    <property type="entry name" value="Cyt_c-like_dom_sf"/>
</dbReference>
<sequence>MRKQVIFSGLILAFSCAPKPSNEENTLAQITDPEVMKYAVSGKILYENYCGNCHQPDGKGLGKLIPPLRDSDYFKESVHRTVWIIRHGQVGEITVNGEKYNQEMPANPNLKPLDISQITTYLYNIWDLKEGVITASEVEDYLKTRPENY</sequence>
<dbReference type="Gene3D" id="1.10.760.10">
    <property type="entry name" value="Cytochrome c-like domain"/>
    <property type="match status" value="1"/>
</dbReference>
<keyword evidence="7" id="KW-1185">Reference proteome</keyword>
<keyword evidence="2 4" id="KW-0479">Metal-binding</keyword>
<dbReference type="PROSITE" id="PS51257">
    <property type="entry name" value="PROKAR_LIPOPROTEIN"/>
    <property type="match status" value="1"/>
</dbReference>
<evidence type="ECO:0000256" key="3">
    <source>
        <dbReference type="ARBA" id="ARBA00023004"/>
    </source>
</evidence>
<gene>
    <name evidence="6" type="ORF">D0X99_05150</name>
</gene>
<dbReference type="Proteomes" id="UP000283522">
    <property type="component" value="Unassembled WGS sequence"/>
</dbReference>
<evidence type="ECO:0000256" key="1">
    <source>
        <dbReference type="ARBA" id="ARBA00022617"/>
    </source>
</evidence>
<name>A0A418PU96_9BACT</name>
<dbReference type="PANTHER" id="PTHR35008">
    <property type="entry name" value="BLL4482 PROTEIN-RELATED"/>
    <property type="match status" value="1"/>
</dbReference>
<dbReference type="PANTHER" id="PTHR35008:SF8">
    <property type="entry name" value="ALCOHOL DEHYDROGENASE CYTOCHROME C SUBUNIT"/>
    <property type="match status" value="1"/>
</dbReference>
<proteinExistence type="predicted"/>
<dbReference type="SUPFAM" id="SSF46626">
    <property type="entry name" value="Cytochrome c"/>
    <property type="match status" value="1"/>
</dbReference>
<evidence type="ECO:0000256" key="4">
    <source>
        <dbReference type="PROSITE-ProRule" id="PRU00433"/>
    </source>
</evidence>
<evidence type="ECO:0000313" key="6">
    <source>
        <dbReference type="EMBL" id="RIW17141.1"/>
    </source>
</evidence>